<dbReference type="Proteomes" id="UP001599756">
    <property type="component" value="Unassembled WGS sequence"/>
</dbReference>
<feature type="region of interest" description="Disordered" evidence="1">
    <location>
        <begin position="18"/>
        <end position="40"/>
    </location>
</feature>
<dbReference type="InterPro" id="IPR028971">
    <property type="entry name" value="NAD-GDH_cat"/>
</dbReference>
<dbReference type="Pfam" id="PF21079">
    <property type="entry name" value="GDH_HM2"/>
    <property type="match status" value="1"/>
</dbReference>
<dbReference type="Pfam" id="PF21076">
    <property type="entry name" value="GDH_ACT2"/>
    <property type="match status" value="1"/>
</dbReference>
<protein>
    <submittedName>
        <fullName evidence="7">NAD-glutamate dehydrogenase</fullName>
    </submittedName>
</protein>
<dbReference type="InterPro" id="IPR049062">
    <property type="entry name" value="NAD_Glu_DH_ACT2"/>
</dbReference>
<proteinExistence type="predicted"/>
<dbReference type="PANTHER" id="PTHR43403">
    <property type="entry name" value="NAD-SPECIFIC GLUTAMATE DEHYDROGENASE"/>
    <property type="match status" value="1"/>
</dbReference>
<dbReference type="Pfam" id="PF21078">
    <property type="entry name" value="GDH_HM3"/>
    <property type="match status" value="1"/>
</dbReference>
<comment type="caution">
    <text evidence="7">The sequence shown here is derived from an EMBL/GenBank/DDBJ whole genome shotgun (WGS) entry which is preliminary data.</text>
</comment>
<feature type="domain" description="NAD-glutamate dehydrogenase ACT2" evidence="5">
    <location>
        <begin position="429"/>
        <end position="521"/>
    </location>
</feature>
<evidence type="ECO:0000313" key="8">
    <source>
        <dbReference type="Proteomes" id="UP001599756"/>
    </source>
</evidence>
<evidence type="ECO:0000259" key="5">
    <source>
        <dbReference type="Pfam" id="PF21076"/>
    </source>
</evidence>
<dbReference type="InterPro" id="IPR049064">
    <property type="entry name" value="NAD_Glu_DH_ACT3"/>
</dbReference>
<gene>
    <name evidence="7" type="ORF">ACFW88_23605</name>
</gene>
<dbReference type="RefSeq" id="WP_381811274.1">
    <property type="nucleotide sequence ID" value="NZ_JBHYTS010000040.1"/>
</dbReference>
<dbReference type="InterPro" id="IPR046346">
    <property type="entry name" value="Aminoacid_DH-like_N_sf"/>
</dbReference>
<evidence type="ECO:0000256" key="1">
    <source>
        <dbReference type="SAM" id="MobiDB-lite"/>
    </source>
</evidence>
<reference evidence="7 8" key="1">
    <citation type="submission" date="2024-09" db="EMBL/GenBank/DDBJ databases">
        <title>The Natural Products Discovery Center: Release of the First 8490 Sequenced Strains for Exploring Actinobacteria Biosynthetic Diversity.</title>
        <authorList>
            <person name="Kalkreuter E."/>
            <person name="Kautsar S.A."/>
            <person name="Yang D."/>
            <person name="Bader C.D."/>
            <person name="Teijaro C.N."/>
            <person name="Fluegel L."/>
            <person name="Davis C.M."/>
            <person name="Simpson J.R."/>
            <person name="Lauterbach L."/>
            <person name="Steele A.D."/>
            <person name="Gui C."/>
            <person name="Meng S."/>
            <person name="Li G."/>
            <person name="Viehrig K."/>
            <person name="Ye F."/>
            <person name="Su P."/>
            <person name="Kiefer A.F."/>
            <person name="Nichols A."/>
            <person name="Cepeda A.J."/>
            <person name="Yan W."/>
            <person name="Fan B."/>
            <person name="Jiang Y."/>
            <person name="Adhikari A."/>
            <person name="Zheng C.-J."/>
            <person name="Schuster L."/>
            <person name="Cowan T.M."/>
            <person name="Smanski M.J."/>
            <person name="Chevrette M.G."/>
            <person name="De Carvalho L.P.S."/>
            <person name="Shen B."/>
        </authorList>
    </citation>
    <scope>NUCLEOTIDE SEQUENCE [LARGE SCALE GENOMIC DNA]</scope>
    <source>
        <strain evidence="7 8">NPDC059500</strain>
    </source>
</reference>
<dbReference type="InterPro" id="IPR049056">
    <property type="entry name" value="NAD_Glu_DH_HM3"/>
</dbReference>
<evidence type="ECO:0000259" key="3">
    <source>
        <dbReference type="Pfam" id="PF21074"/>
    </source>
</evidence>
<feature type="domain" description="NAD-glutamate dehydrogenase catalytic" evidence="2">
    <location>
        <begin position="761"/>
        <end position="1258"/>
    </location>
</feature>
<sequence>MQTKLDEAKAELLERAARVAENSPVGGHLPTGTTGEDTPDRDSVLAFLQRYYLHTAPEDLADRDPVDVFGAAFSHYRMAENRPQGTANVRVHTPTVEENGWTCSHSVVEVVTDDMPFLVDSVTNELTRQGRGIHVVIHPQFVVRRDLTGKLIEVLPARPAGEPLPHDAHTESWIHVEIDRETDRADLKQITADLLRVLSDVREAVEDWEKMRDAAMRLADGLPDEPVPADLPGQRVEEARELLRWLSTDHFTFLGFREYQLRDDDTLAAVPGTGLGILRSDPQHGGDDNHPVSPSFERLPADARAKAREHKLLVLTKANSRSTVHRPSYLDYIGVKKFDEKGEVVGERRFLGLFSSAAYTESVRRVPVIRRKVEEVLERAGFSPNSHDGRDLLQILETYPRDELFQTPVAELQSIVTSVLYLQERRRLRLYLRQDEYGRYYSALVYLPRDRYTTGVRLRIIDILKEELGGTSVDFTAWNTESILSRLHFVVRVPQGTELPELSDADKERIEARLVEAARSWADAFSEALTAELGEEHAAELLRRYSAAFPEGYKADHTPRAAVADLVNLEQLNEDKTFALSLYEPVGAAPEERRFKIYQKGGSVSLSHVLPVLSRLGVEVTDERPYELRCADRTTAWIYDFGLRMPKAASGAPGSGDYLGDDARDRFQDAFAAAWTGKAENDGFNALVLSAGLTWREAMVLRAYAKYLRQAGSTFSQDYMEDTLRNNVHTTRLLVNLFEARMAPERQRAGHELVDALLEEVDAALDQVASLDEDRILRSFLTVIKATLRTNFFQEAHGGRPHDYISMKFDPQAIPDLPAPRPAYEIWVYSPRVEGVHLRFGKVARGGLRWSDRREDFRTEILGLVKAQMVKNTVIVPVGAKGGFVAKQLPDPSVDRDAWLAEGVASYKTFISALLDITDNMVAGEVVPPQDVVRHDGDDTYLVVAADKGTATFSDIANAVAESYNFWLGDAFASGGSAGYDHKGMGITARGAWESVKRHFRELDVDTQSQDFTVVGIGDMSGDVFGNGMLLSEHIRLVAAFDHRHIFIDPNPDAATSYAERRRLFELPRSSWEDYDTALLSAGGGVFPRSAKAIPVNAHIREALGIESGVTKLTPADLMRAILKAPVDLLWNGGIGTYVKASTESNADVGDKANDAIRVDGADLRVKVVGEGGNLGCTQLGRIEFAQAGGKVNTDAIDNSAGVDTSDHEVNIKILLNGLVADGDMTVKQRNKLLAQMTDEVGALVLRNNYAQNTAIANALAQSKDMLHAQQRFMKHLVREGHLDRALEFLPTDRQIRERLAAGHGLTGPETAVLLAYTKITVAEELLHTSLPDDPYLRGLLHAYFPTQLREQFAEQIGHHPLHREITTTVLVNDTVNTGGTTYLHRLREETGASLEEIVRAQTVARAIFRSAPVWDAVEALDNQVEADVQTRIRLHSRRLVERGTRWLLNNRPQPLQLSETVDFFSERVEQVWSQLPKLLKGADLEWYEQVYEELSAAGVPDELATRVAGFSSAFPALDIVSIADRMDKDPMDVAEVYYDLADRLNITQLMDRIIELPRNDRWQSMARASIREDLYAAHAGLTADVLAVGNGTSTPEQRFKVWEQKNAAILSRARSTLVEIHGSDAFDLANLSVAMRTMRTLLRTHS</sequence>
<dbReference type="Pfam" id="PF21077">
    <property type="entry name" value="GDH_ACT3"/>
    <property type="match status" value="1"/>
</dbReference>
<evidence type="ECO:0000259" key="4">
    <source>
        <dbReference type="Pfam" id="PF21075"/>
    </source>
</evidence>
<dbReference type="EMBL" id="JBHYTS010000040">
    <property type="protein sequence ID" value="MFE1753488.1"/>
    <property type="molecule type" value="Genomic_DNA"/>
</dbReference>
<dbReference type="Pfam" id="PF05088">
    <property type="entry name" value="Bac_GDH_CD"/>
    <property type="match status" value="1"/>
</dbReference>
<dbReference type="InterPro" id="IPR049059">
    <property type="entry name" value="NAD_Glu_DH_HM1"/>
</dbReference>
<dbReference type="SUPFAM" id="SSF51735">
    <property type="entry name" value="NAD(P)-binding Rossmann-fold domains"/>
    <property type="match status" value="1"/>
</dbReference>
<dbReference type="PIRSF" id="PIRSF036761">
    <property type="entry name" value="GDH_Mll4104"/>
    <property type="match status" value="1"/>
</dbReference>
<dbReference type="InterPro" id="IPR049058">
    <property type="entry name" value="NAD_Glu_DH_HM2"/>
</dbReference>
<dbReference type="InterPro" id="IPR024727">
    <property type="entry name" value="NAD_Glu_DH_N_ACT1"/>
</dbReference>
<dbReference type="SUPFAM" id="SSF53223">
    <property type="entry name" value="Aminoacid dehydrogenase-like, N-terminal domain"/>
    <property type="match status" value="1"/>
</dbReference>
<feature type="domain" description="NAD-specific glutamate dehydrogenase C-terminal" evidence="3">
    <location>
        <begin position="1303"/>
        <end position="1640"/>
    </location>
</feature>
<feature type="domain" description="NAD-glutamate dehydrogenase ACT3" evidence="6">
    <location>
        <begin position="578"/>
        <end position="649"/>
    </location>
</feature>
<dbReference type="InterPro" id="IPR048381">
    <property type="entry name" value="GDH_C"/>
</dbReference>
<keyword evidence="8" id="KW-1185">Reference proteome</keyword>
<dbReference type="Pfam" id="PF21075">
    <property type="entry name" value="GDH_ACT1"/>
    <property type="match status" value="1"/>
</dbReference>
<evidence type="ECO:0000259" key="6">
    <source>
        <dbReference type="Pfam" id="PF21077"/>
    </source>
</evidence>
<dbReference type="Pfam" id="PF21074">
    <property type="entry name" value="GDH_C"/>
    <property type="match status" value="1"/>
</dbReference>
<organism evidence="7 8">
    <name type="scientific">Streptomyces anandii</name>
    <dbReference type="NCBI Taxonomy" id="285454"/>
    <lineage>
        <taxon>Bacteria</taxon>
        <taxon>Bacillati</taxon>
        <taxon>Actinomycetota</taxon>
        <taxon>Actinomycetes</taxon>
        <taxon>Kitasatosporales</taxon>
        <taxon>Streptomycetaceae</taxon>
        <taxon>Streptomyces</taxon>
    </lineage>
</organism>
<dbReference type="Gene3D" id="3.40.50.720">
    <property type="entry name" value="NAD(P)-binding Rossmann-like Domain"/>
    <property type="match status" value="1"/>
</dbReference>
<evidence type="ECO:0000313" key="7">
    <source>
        <dbReference type="EMBL" id="MFE1753488.1"/>
    </source>
</evidence>
<dbReference type="InterPro" id="IPR007780">
    <property type="entry name" value="NAD_Glu_DH_bac"/>
</dbReference>
<dbReference type="PANTHER" id="PTHR43403:SF1">
    <property type="entry name" value="NAD-SPECIFIC GLUTAMATE DEHYDROGENASE"/>
    <property type="match status" value="1"/>
</dbReference>
<accession>A0ABW6HAG2</accession>
<evidence type="ECO:0000259" key="2">
    <source>
        <dbReference type="Pfam" id="PF05088"/>
    </source>
</evidence>
<name>A0ABW6HAG2_9ACTN</name>
<feature type="domain" description="NAD-glutamate dehydrogenase N-terminal ACT1" evidence="4">
    <location>
        <begin position="47"/>
        <end position="194"/>
    </location>
</feature>
<dbReference type="InterPro" id="IPR036291">
    <property type="entry name" value="NAD(P)-bd_dom_sf"/>
</dbReference>
<dbReference type="Pfam" id="PF21073">
    <property type="entry name" value="GDH_HM1"/>
    <property type="match status" value="1"/>
</dbReference>